<protein>
    <recommendedName>
        <fullName evidence="11">Ionotropic receptor</fullName>
    </recommendedName>
</protein>
<reference evidence="9 10" key="1">
    <citation type="submission" date="2023-03" db="EMBL/GenBank/DDBJ databases">
        <title>Genome insight into feeding habits of ladybird beetles.</title>
        <authorList>
            <person name="Li H.-S."/>
            <person name="Huang Y.-H."/>
            <person name="Pang H."/>
        </authorList>
    </citation>
    <scope>NUCLEOTIDE SEQUENCE [LARGE SCALE GENOMIC DNA]</scope>
    <source>
        <strain evidence="9">SYSU_2023b</strain>
        <tissue evidence="9">Whole body</tissue>
    </source>
</reference>
<evidence type="ECO:0000256" key="3">
    <source>
        <dbReference type="ARBA" id="ARBA00022692"/>
    </source>
</evidence>
<evidence type="ECO:0000256" key="6">
    <source>
        <dbReference type="ARBA" id="ARBA00023170"/>
    </source>
</evidence>
<dbReference type="GO" id="GO:0005886">
    <property type="term" value="C:plasma membrane"/>
    <property type="evidence" value="ECO:0007669"/>
    <property type="project" value="UniProtKB-SubCell"/>
</dbReference>
<dbReference type="Proteomes" id="UP001431783">
    <property type="component" value="Unassembled WGS sequence"/>
</dbReference>
<keyword evidence="5 8" id="KW-0472">Membrane</keyword>
<evidence type="ECO:0000313" key="9">
    <source>
        <dbReference type="EMBL" id="KAK9874172.1"/>
    </source>
</evidence>
<dbReference type="EMBL" id="JARQZJ010000031">
    <property type="protein sequence ID" value="KAK9874172.1"/>
    <property type="molecule type" value="Genomic_DNA"/>
</dbReference>
<organism evidence="9 10">
    <name type="scientific">Henosepilachna vigintioctopunctata</name>
    <dbReference type="NCBI Taxonomy" id="420089"/>
    <lineage>
        <taxon>Eukaryota</taxon>
        <taxon>Metazoa</taxon>
        <taxon>Ecdysozoa</taxon>
        <taxon>Arthropoda</taxon>
        <taxon>Hexapoda</taxon>
        <taxon>Insecta</taxon>
        <taxon>Pterygota</taxon>
        <taxon>Neoptera</taxon>
        <taxon>Endopterygota</taxon>
        <taxon>Coleoptera</taxon>
        <taxon>Polyphaga</taxon>
        <taxon>Cucujiformia</taxon>
        <taxon>Coccinelloidea</taxon>
        <taxon>Coccinellidae</taxon>
        <taxon>Epilachninae</taxon>
        <taxon>Epilachnini</taxon>
        <taxon>Henosepilachna</taxon>
    </lineage>
</organism>
<name>A0AAW1U1D6_9CUCU</name>
<keyword evidence="10" id="KW-1185">Reference proteome</keyword>
<feature type="transmembrane region" description="Helical" evidence="8">
    <location>
        <begin position="487"/>
        <end position="505"/>
    </location>
</feature>
<evidence type="ECO:0008006" key="11">
    <source>
        <dbReference type="Google" id="ProtNLM"/>
    </source>
</evidence>
<keyword evidence="3 8" id="KW-0812">Transmembrane</keyword>
<evidence type="ECO:0000256" key="5">
    <source>
        <dbReference type="ARBA" id="ARBA00023136"/>
    </source>
</evidence>
<evidence type="ECO:0000256" key="8">
    <source>
        <dbReference type="SAM" id="Phobius"/>
    </source>
</evidence>
<comment type="caution">
    <text evidence="9">The sequence shown here is derived from an EMBL/GenBank/DDBJ whole genome shotgun (WGS) entry which is preliminary data.</text>
</comment>
<dbReference type="SUPFAM" id="SSF53850">
    <property type="entry name" value="Periplasmic binding protein-like II"/>
    <property type="match status" value="1"/>
</dbReference>
<gene>
    <name evidence="9" type="ORF">WA026_002524</name>
</gene>
<evidence type="ECO:0000256" key="4">
    <source>
        <dbReference type="ARBA" id="ARBA00022989"/>
    </source>
</evidence>
<keyword evidence="4 8" id="KW-1133">Transmembrane helix</keyword>
<keyword evidence="7" id="KW-0325">Glycoprotein</keyword>
<evidence type="ECO:0000256" key="2">
    <source>
        <dbReference type="ARBA" id="ARBA00022475"/>
    </source>
</evidence>
<evidence type="ECO:0000256" key="7">
    <source>
        <dbReference type="ARBA" id="ARBA00023180"/>
    </source>
</evidence>
<proteinExistence type="predicted"/>
<dbReference type="PANTHER" id="PTHR42643:SF30">
    <property type="entry name" value="IONOTROPIC RECEPTOR 40A-RELATED"/>
    <property type="match status" value="1"/>
</dbReference>
<accession>A0AAW1U1D6</accession>
<dbReference type="PANTHER" id="PTHR42643">
    <property type="entry name" value="IONOTROPIC RECEPTOR 20A-RELATED"/>
    <property type="match status" value="1"/>
</dbReference>
<evidence type="ECO:0000256" key="1">
    <source>
        <dbReference type="ARBA" id="ARBA00004651"/>
    </source>
</evidence>
<sequence>MLKPLLALTKLICINYIVKNQIDHGKNAVVVDYEFILNFPLLQMNQKNVEVSKYHLPIPSVYIVNLNNITMTTFFGVRNVVGFDVFTKYIFIGSNFTYKPERDLFTFVFKDTVFINSLNGDIFLTSINTNSNIKEKMGNCFVNEQNLVEIFPTHLIRPKNVSVVSVCFHGLPPYVICTECEKKGIEIEIYTMLFSLINMTGYFSKNEIPRNKMQSLLEYKLDAGKCEVLPGLLANNDFGFTYTYLFDTLHWVVHVPEEIPLWQYAFKIFSPYIWITWILSSTSLSIVWYLTLSNKNSSNLFMTLTNGAILIVKLFIEQPNASHSTYLLSGFIFEDAIDSFDGIMENKLTLDIVNGAIALFIDDQKTMTYFGKYQVFNKSANWDYIGGERNIATLCTNRRFLYILQKHLDENGRPILEMIDAPVISIFVTTLLRKGNPISNILNAKLSLMNEHGFLSHISSKYEVRRVKKNASLNVRKLNIHNIELPIILWLTGSFISFICFLCELKKSKKK</sequence>
<dbReference type="AlphaFoldDB" id="A0AAW1U1D6"/>
<keyword evidence="6" id="KW-0675">Receptor</keyword>
<comment type="subcellular location">
    <subcellularLocation>
        <location evidence="1">Cell membrane</location>
        <topology evidence="1">Multi-pass membrane protein</topology>
    </subcellularLocation>
</comment>
<dbReference type="InterPro" id="IPR052192">
    <property type="entry name" value="Insect_Ionotropic_Sensory_Rcpt"/>
</dbReference>
<keyword evidence="2" id="KW-1003">Cell membrane</keyword>
<evidence type="ECO:0000313" key="10">
    <source>
        <dbReference type="Proteomes" id="UP001431783"/>
    </source>
</evidence>